<sequence length="116" mass="12687">MPLTDTRIRALKPGDKPTKHGDGGGLLLVVNPNGSKLWRMVYRCGGKRKQLAFGAWPDVSLAQARAHRDAARKLLANGGDGFQMMKQARSPRPTLQRAIDARSQRFDRAVTPNPAG</sequence>
<accession>A0ABT1CS78</accession>
<feature type="domain" description="Integrase DNA-binding" evidence="3">
    <location>
        <begin position="3"/>
        <end position="80"/>
    </location>
</feature>
<dbReference type="PANTHER" id="PTHR30629">
    <property type="entry name" value="PROPHAGE INTEGRASE"/>
    <property type="match status" value="1"/>
</dbReference>
<dbReference type="InterPro" id="IPR050808">
    <property type="entry name" value="Phage_Integrase"/>
</dbReference>
<evidence type="ECO:0000313" key="4">
    <source>
        <dbReference type="EMBL" id="MCO6409054.1"/>
    </source>
</evidence>
<reference evidence="4 5" key="1">
    <citation type="submission" date="2020-01" db="EMBL/GenBank/DDBJ databases">
        <title>Genomes of bacteria type strains.</title>
        <authorList>
            <person name="Chen J."/>
            <person name="Zhu S."/>
            <person name="Yang J."/>
        </authorList>
    </citation>
    <scope>NUCLEOTIDE SEQUENCE [LARGE SCALE GENOMIC DNA]</scope>
    <source>
        <strain evidence="4 5">DSM 16655</strain>
    </source>
</reference>
<name>A0ABT1CS78_9HYPH</name>
<dbReference type="Pfam" id="PF13356">
    <property type="entry name" value="Arm-DNA-bind_3"/>
    <property type="match status" value="1"/>
</dbReference>
<evidence type="ECO:0000256" key="1">
    <source>
        <dbReference type="ARBA" id="ARBA00008857"/>
    </source>
</evidence>
<keyword evidence="4" id="KW-0238">DNA-binding</keyword>
<dbReference type="Proteomes" id="UP001320715">
    <property type="component" value="Unassembled WGS sequence"/>
</dbReference>
<proteinExistence type="inferred from homology"/>
<dbReference type="InterPro" id="IPR038488">
    <property type="entry name" value="Integrase_DNA-bd_sf"/>
</dbReference>
<dbReference type="Gene3D" id="3.30.160.390">
    <property type="entry name" value="Integrase, DNA-binding domain"/>
    <property type="match status" value="1"/>
</dbReference>
<dbReference type="EMBL" id="JAAAML010000002">
    <property type="protein sequence ID" value="MCO6409054.1"/>
    <property type="molecule type" value="Genomic_DNA"/>
</dbReference>
<evidence type="ECO:0000256" key="2">
    <source>
        <dbReference type="ARBA" id="ARBA00022908"/>
    </source>
</evidence>
<dbReference type="InterPro" id="IPR025166">
    <property type="entry name" value="Integrase_DNA_bind_dom"/>
</dbReference>
<protein>
    <submittedName>
        <fullName evidence="4">Integrase arm-type DNA-binding domain-containing protein</fullName>
    </submittedName>
</protein>
<dbReference type="PANTHER" id="PTHR30629:SF2">
    <property type="entry name" value="PROPHAGE INTEGRASE INTS-RELATED"/>
    <property type="match status" value="1"/>
</dbReference>
<keyword evidence="5" id="KW-1185">Reference proteome</keyword>
<organism evidence="4 5">
    <name type="scientific">Hoeflea alexandrii</name>
    <dbReference type="NCBI Taxonomy" id="288436"/>
    <lineage>
        <taxon>Bacteria</taxon>
        <taxon>Pseudomonadati</taxon>
        <taxon>Pseudomonadota</taxon>
        <taxon>Alphaproteobacteria</taxon>
        <taxon>Hyphomicrobiales</taxon>
        <taxon>Rhizobiaceae</taxon>
        <taxon>Hoeflea</taxon>
    </lineage>
</organism>
<evidence type="ECO:0000313" key="5">
    <source>
        <dbReference type="Proteomes" id="UP001320715"/>
    </source>
</evidence>
<dbReference type="GO" id="GO:0003677">
    <property type="term" value="F:DNA binding"/>
    <property type="evidence" value="ECO:0007669"/>
    <property type="project" value="UniProtKB-KW"/>
</dbReference>
<comment type="similarity">
    <text evidence="1">Belongs to the 'phage' integrase family.</text>
</comment>
<keyword evidence="2" id="KW-0229">DNA integration</keyword>
<gene>
    <name evidence="4" type="ORF">GTW23_12785</name>
</gene>
<evidence type="ECO:0000259" key="3">
    <source>
        <dbReference type="Pfam" id="PF13356"/>
    </source>
</evidence>
<comment type="caution">
    <text evidence="4">The sequence shown here is derived from an EMBL/GenBank/DDBJ whole genome shotgun (WGS) entry which is preliminary data.</text>
</comment>
<dbReference type="RefSeq" id="WP_252916047.1">
    <property type="nucleotide sequence ID" value="NZ_JAAAML010000002.1"/>
</dbReference>